<evidence type="ECO:0000313" key="2">
    <source>
        <dbReference type="EMBL" id="KJA15203.1"/>
    </source>
</evidence>
<gene>
    <name evidence="2" type="ORF">HYPSUDRAFT_194556</name>
</gene>
<feature type="region of interest" description="Disordered" evidence="1">
    <location>
        <begin position="150"/>
        <end position="256"/>
    </location>
</feature>
<sequence>MTLPRIDPEEAIHPFEYARIIGVFHVDVVLNIPGATKEPESYQVIWVRRYRIDPTYRAGFEHKRLYRLEFIPSSEDDAFGFLDPDEIIRGSHLIPGFHYGSTEDLLKGNTVAREEGELDDWRYLYVNFFVDRDMYMRYAGGGVGHYSIPLPENRGSVPPAEPEAVEEAEPESPDKENSSTVPIDVQALLAEVSDLQGEDVEPPIDSDDEELGEESAGEVGEDDDELDESEGDDGVGPDVDVQGGVDLEDAEGYAPL</sequence>
<dbReference type="AlphaFoldDB" id="A0A0D2LWI8"/>
<feature type="compositionally biased region" description="Low complexity" evidence="1">
    <location>
        <begin position="236"/>
        <end position="245"/>
    </location>
</feature>
<organism evidence="2 3">
    <name type="scientific">Hypholoma sublateritium (strain FD-334 SS-4)</name>
    <dbReference type="NCBI Taxonomy" id="945553"/>
    <lineage>
        <taxon>Eukaryota</taxon>
        <taxon>Fungi</taxon>
        <taxon>Dikarya</taxon>
        <taxon>Basidiomycota</taxon>
        <taxon>Agaricomycotina</taxon>
        <taxon>Agaricomycetes</taxon>
        <taxon>Agaricomycetidae</taxon>
        <taxon>Agaricales</taxon>
        <taxon>Agaricineae</taxon>
        <taxon>Strophariaceae</taxon>
        <taxon>Hypholoma</taxon>
    </lineage>
</organism>
<dbReference type="STRING" id="945553.A0A0D2LWI8"/>
<dbReference type="Proteomes" id="UP000054270">
    <property type="component" value="Unassembled WGS sequence"/>
</dbReference>
<evidence type="ECO:0000256" key="1">
    <source>
        <dbReference type="SAM" id="MobiDB-lite"/>
    </source>
</evidence>
<keyword evidence="3" id="KW-1185">Reference proteome</keyword>
<feature type="compositionally biased region" description="Acidic residues" evidence="1">
    <location>
        <begin position="246"/>
        <end position="256"/>
    </location>
</feature>
<dbReference type="EMBL" id="KN817651">
    <property type="protein sequence ID" value="KJA15203.1"/>
    <property type="molecule type" value="Genomic_DNA"/>
</dbReference>
<evidence type="ECO:0000313" key="3">
    <source>
        <dbReference type="Proteomes" id="UP000054270"/>
    </source>
</evidence>
<dbReference type="OrthoDB" id="3183767at2759"/>
<protein>
    <submittedName>
        <fullName evidence="2">Uncharacterized protein</fullName>
    </submittedName>
</protein>
<name>A0A0D2LWI8_HYPSF</name>
<reference evidence="3" key="1">
    <citation type="submission" date="2014-04" db="EMBL/GenBank/DDBJ databases">
        <title>Evolutionary Origins and Diversification of the Mycorrhizal Mutualists.</title>
        <authorList>
            <consortium name="DOE Joint Genome Institute"/>
            <consortium name="Mycorrhizal Genomics Consortium"/>
            <person name="Kohler A."/>
            <person name="Kuo A."/>
            <person name="Nagy L.G."/>
            <person name="Floudas D."/>
            <person name="Copeland A."/>
            <person name="Barry K.W."/>
            <person name="Cichocki N."/>
            <person name="Veneault-Fourrey C."/>
            <person name="LaButti K."/>
            <person name="Lindquist E.A."/>
            <person name="Lipzen A."/>
            <person name="Lundell T."/>
            <person name="Morin E."/>
            <person name="Murat C."/>
            <person name="Riley R."/>
            <person name="Ohm R."/>
            <person name="Sun H."/>
            <person name="Tunlid A."/>
            <person name="Henrissat B."/>
            <person name="Grigoriev I.V."/>
            <person name="Hibbett D.S."/>
            <person name="Martin F."/>
        </authorList>
    </citation>
    <scope>NUCLEOTIDE SEQUENCE [LARGE SCALE GENOMIC DNA]</scope>
    <source>
        <strain evidence="3">FD-334 SS-4</strain>
    </source>
</reference>
<accession>A0A0D2LWI8</accession>
<proteinExistence type="predicted"/>
<feature type="compositionally biased region" description="Acidic residues" evidence="1">
    <location>
        <begin position="196"/>
        <end position="235"/>
    </location>
</feature>
<dbReference type="OMA" id="FHANIRH"/>